<organism evidence="2 3">
    <name type="scientific">Dinoponera quadriceps</name>
    <name type="common">South American ant</name>
    <dbReference type="NCBI Taxonomy" id="609295"/>
    <lineage>
        <taxon>Eukaryota</taxon>
        <taxon>Metazoa</taxon>
        <taxon>Ecdysozoa</taxon>
        <taxon>Arthropoda</taxon>
        <taxon>Hexapoda</taxon>
        <taxon>Insecta</taxon>
        <taxon>Pterygota</taxon>
        <taxon>Neoptera</taxon>
        <taxon>Endopterygota</taxon>
        <taxon>Hymenoptera</taxon>
        <taxon>Apocrita</taxon>
        <taxon>Aculeata</taxon>
        <taxon>Formicoidea</taxon>
        <taxon>Formicidae</taxon>
        <taxon>Ponerinae</taxon>
        <taxon>Ponerini</taxon>
        <taxon>Dinoponera</taxon>
    </lineage>
</organism>
<accession>A0A6P3XZN5</accession>
<dbReference type="InterPro" id="IPR036817">
    <property type="entry name" value="Transthyretin/HIU_hydrolase_sf"/>
</dbReference>
<evidence type="ECO:0000313" key="2">
    <source>
        <dbReference type="Proteomes" id="UP000515204"/>
    </source>
</evidence>
<proteinExistence type="predicted"/>
<protein>
    <submittedName>
        <fullName evidence="3">5-hydroxyisourate hydrolase-like</fullName>
    </submittedName>
</protein>
<reference evidence="3" key="1">
    <citation type="submission" date="2025-08" db="UniProtKB">
        <authorList>
            <consortium name="RefSeq"/>
        </authorList>
    </citation>
    <scope>IDENTIFICATION</scope>
</reference>
<dbReference type="Pfam" id="PF00576">
    <property type="entry name" value="Transthyretin"/>
    <property type="match status" value="1"/>
</dbReference>
<dbReference type="Gene3D" id="2.60.40.180">
    <property type="entry name" value="Transthyretin/hydroxyisourate hydrolase domain"/>
    <property type="match status" value="1"/>
</dbReference>
<name>A0A6P3XZN5_DINQU</name>
<dbReference type="GeneID" id="106748969"/>
<dbReference type="OrthoDB" id="10265230at2759"/>
<dbReference type="Proteomes" id="UP000515204">
    <property type="component" value="Unplaced"/>
</dbReference>
<sequence length="135" mass="15438">MNGDSNETTKSNQIARLLRRLIITTKVTYLNTGLPASQVLVNLFRFDIITSDWVFIKNSITGVDGTCTDLTENVTRFLDRGLYKILYNMNRDSERLYESMPLFGIIEVVFNAAHYGHYDIKILASHSGYVAYRSM</sequence>
<keyword evidence="2" id="KW-1185">Reference proteome</keyword>
<feature type="domain" description="Transthyretin/hydroxyisourate hydrolase" evidence="1">
    <location>
        <begin position="23"/>
        <end position="133"/>
    </location>
</feature>
<evidence type="ECO:0000259" key="1">
    <source>
        <dbReference type="Pfam" id="PF00576"/>
    </source>
</evidence>
<dbReference type="SUPFAM" id="SSF49472">
    <property type="entry name" value="Transthyretin (synonym: prealbumin)"/>
    <property type="match status" value="1"/>
</dbReference>
<dbReference type="RefSeq" id="XP_014483423.1">
    <property type="nucleotide sequence ID" value="XM_014627937.1"/>
</dbReference>
<dbReference type="InterPro" id="IPR023416">
    <property type="entry name" value="Transthyretin/HIU_hydrolase_d"/>
</dbReference>
<dbReference type="KEGG" id="dqu:106748969"/>
<gene>
    <name evidence="3" type="primary">LOC106748969</name>
</gene>
<evidence type="ECO:0000313" key="3">
    <source>
        <dbReference type="RefSeq" id="XP_014483423.1"/>
    </source>
</evidence>
<dbReference type="AlphaFoldDB" id="A0A6P3XZN5"/>